<accession>A0ACC6KZL6</accession>
<evidence type="ECO:0000313" key="2">
    <source>
        <dbReference type="Proteomes" id="UP001246858"/>
    </source>
</evidence>
<proteinExistence type="predicted"/>
<keyword evidence="2" id="KW-1185">Reference proteome</keyword>
<gene>
    <name evidence="1" type="ORF">J2X78_003199</name>
</gene>
<evidence type="ECO:0000313" key="1">
    <source>
        <dbReference type="EMBL" id="MDR6784625.1"/>
    </source>
</evidence>
<reference evidence="1" key="1">
    <citation type="submission" date="2023-07" db="EMBL/GenBank/DDBJ databases">
        <title>Sorghum-associated microbial communities from plants grown in Nebraska, USA.</title>
        <authorList>
            <person name="Schachtman D."/>
        </authorList>
    </citation>
    <scope>NUCLEOTIDE SEQUENCE</scope>
    <source>
        <strain evidence="1">2697</strain>
    </source>
</reference>
<organism evidence="1 2">
    <name type="scientific">Pedobacter africanus</name>
    <dbReference type="NCBI Taxonomy" id="151894"/>
    <lineage>
        <taxon>Bacteria</taxon>
        <taxon>Pseudomonadati</taxon>
        <taxon>Bacteroidota</taxon>
        <taxon>Sphingobacteriia</taxon>
        <taxon>Sphingobacteriales</taxon>
        <taxon>Sphingobacteriaceae</taxon>
        <taxon>Pedobacter</taxon>
    </lineage>
</organism>
<comment type="caution">
    <text evidence="1">The sequence shown here is derived from an EMBL/GenBank/DDBJ whole genome shotgun (WGS) entry which is preliminary data.</text>
</comment>
<protein>
    <submittedName>
        <fullName evidence="1">RNA polymerase sigma-70 factor (ECF subfamily)</fullName>
    </submittedName>
</protein>
<sequence length="197" mass="22822">MSMKPLGNETELLVKIAGGDQYAFTILFNHYERFVFTFARSLTHSEQLAIDIVQESFLKVWEKRKKLPEVEQFSAYLNRLVRNHTFNVLRNISRQVKASAQLDAAEAIEEQSTGNQLDYNETLRIVNEAVEGLTMQQKQAFRLCHQQGLKYEEAAEQMKVSPQTVNVHMKIALKKVREHLQRHAIVYHVIALALLRK</sequence>
<name>A0ACC6KZL6_9SPHI</name>
<dbReference type="Proteomes" id="UP001246858">
    <property type="component" value="Unassembled WGS sequence"/>
</dbReference>
<dbReference type="EMBL" id="JAVDTF010000003">
    <property type="protein sequence ID" value="MDR6784625.1"/>
    <property type="molecule type" value="Genomic_DNA"/>
</dbReference>